<evidence type="ECO:0000256" key="2">
    <source>
        <dbReference type="ARBA" id="ARBA00005690"/>
    </source>
</evidence>
<comment type="caution">
    <text evidence="14">The sequence shown here is derived from an EMBL/GenBank/DDBJ whole genome shotgun (WGS) entry which is preliminary data.</text>
</comment>
<evidence type="ECO:0000259" key="11">
    <source>
        <dbReference type="Pfam" id="PF04057"/>
    </source>
</evidence>
<evidence type="ECO:0000256" key="10">
    <source>
        <dbReference type="SAM" id="MobiDB-lite"/>
    </source>
</evidence>
<comment type="similarity">
    <text evidence="2 9">Belongs to the replication factor A protein 1 family.</text>
</comment>
<dbReference type="Gene3D" id="2.40.50.140">
    <property type="entry name" value="Nucleic acid-binding proteins"/>
    <property type="match status" value="4"/>
</dbReference>
<dbReference type="FunFam" id="2.40.50.140:FF:000090">
    <property type="entry name" value="Replication protein A subunit"/>
    <property type="match status" value="1"/>
</dbReference>
<dbReference type="CDD" id="cd04477">
    <property type="entry name" value="RPA1N"/>
    <property type="match status" value="1"/>
</dbReference>
<evidence type="ECO:0000256" key="8">
    <source>
        <dbReference type="ARBA" id="ARBA00023242"/>
    </source>
</evidence>
<dbReference type="InterPro" id="IPR004591">
    <property type="entry name" value="Rfa1"/>
</dbReference>
<dbReference type="CDD" id="cd04474">
    <property type="entry name" value="RPA1_DBD_A"/>
    <property type="match status" value="1"/>
</dbReference>
<feature type="domain" description="Replication protein A OB" evidence="13">
    <location>
        <begin position="291"/>
        <end position="388"/>
    </location>
</feature>
<dbReference type="PANTHER" id="PTHR47165:SF4">
    <property type="entry name" value="OS03G0429900 PROTEIN"/>
    <property type="match status" value="1"/>
</dbReference>
<dbReference type="OrthoDB" id="1751331at2759"/>
<dbReference type="Pfam" id="PF08646">
    <property type="entry name" value="Rep_fac-A_C"/>
    <property type="match status" value="1"/>
</dbReference>
<dbReference type="FunFam" id="2.40.50.140:FF:000117">
    <property type="entry name" value="Replication protein A subunit"/>
    <property type="match status" value="1"/>
</dbReference>
<dbReference type="GO" id="GO:0006260">
    <property type="term" value="P:DNA replication"/>
    <property type="evidence" value="ECO:0007669"/>
    <property type="project" value="UniProtKB-KW"/>
</dbReference>
<evidence type="ECO:0000256" key="9">
    <source>
        <dbReference type="RuleBase" id="RU364130"/>
    </source>
</evidence>
<evidence type="ECO:0000256" key="7">
    <source>
        <dbReference type="ARBA" id="ARBA00023125"/>
    </source>
</evidence>
<feature type="region of interest" description="Disordered" evidence="10">
    <location>
        <begin position="135"/>
        <end position="166"/>
    </location>
</feature>
<keyword evidence="8 9" id="KW-0539">Nucleus</keyword>
<evidence type="ECO:0000259" key="12">
    <source>
        <dbReference type="Pfam" id="PF08646"/>
    </source>
</evidence>
<dbReference type="GO" id="GO:0008270">
    <property type="term" value="F:zinc ion binding"/>
    <property type="evidence" value="ECO:0007669"/>
    <property type="project" value="UniProtKB-KW"/>
</dbReference>
<dbReference type="Pfam" id="PF04057">
    <property type="entry name" value="Rep-A_N"/>
    <property type="match status" value="1"/>
</dbReference>
<dbReference type="GO" id="GO:0006281">
    <property type="term" value="P:DNA repair"/>
    <property type="evidence" value="ECO:0007669"/>
    <property type="project" value="InterPro"/>
</dbReference>
<evidence type="ECO:0000313" key="14">
    <source>
        <dbReference type="EMBL" id="KAF2835637.1"/>
    </source>
</evidence>
<sequence>MAGAAQITQGALQAIFNGEDVRQPILQCVQIKAMEKREGQPERYRVVFSDIRNFIQSMLATQANHVVIDGKLKKGSFVKLNQFHPNTVKNKKVLIILDLDVLTHLGESEKIGEPTALESLKEEEDVKQPASIQSNNFYGVKPEPEQPRPQQHAPSRTNGASSNSSHANLYPIEALSPYAHTWTIKARCTHKSDIKTWHKNNGEGKLFSVNLLDGSGEIRATGFNDQVDMLYEVFQEGGVYYISSPCQVKLAKKQFSTLNNDYELGFMAGTQVEKAEDDGDAPQIRFNFTSIEDLKTVEKDTTIDVIGVLREVGEVAQIIGSKSSKPYDKRELTIVDNTGYSVRLTIWGSSAKSFDAPAESVIAFKGVKVSDFGGRSLSLLASGSMTVDPDIDDAHKLKGWYDAQGKQDNFQSHAGMAGSSGTGSKRSYKTIAQVKDEGLGTTEETAYYDLKASVVFLRQENLYYPACASEKCNKKATQTEVDRWRCEACNLSFPKPDYRFMLSANVGDHTGNMWLTCFDEVGRTVIGMTAEQFHELQENDSRASVNVVAEATCKTYIFNCRAKLETFGDQQRPRYTVSNIRPLNFTVECAKLTDILKQYTLDSDSLFVR</sequence>
<evidence type="ECO:0000259" key="13">
    <source>
        <dbReference type="Pfam" id="PF16900"/>
    </source>
</evidence>
<feature type="compositionally biased region" description="Polar residues" evidence="10">
    <location>
        <begin position="148"/>
        <end position="166"/>
    </location>
</feature>
<accession>A0A9P4S3J8</accession>
<dbReference type="Proteomes" id="UP000799429">
    <property type="component" value="Unassembled WGS sequence"/>
</dbReference>
<dbReference type="CDD" id="cd04476">
    <property type="entry name" value="RPA1_DBD_C"/>
    <property type="match status" value="1"/>
</dbReference>
<feature type="domain" description="Replication factor-A protein 1 N-terminal" evidence="11">
    <location>
        <begin position="7"/>
        <end position="103"/>
    </location>
</feature>
<dbReference type="GO" id="GO:0003697">
    <property type="term" value="F:single-stranded DNA binding"/>
    <property type="evidence" value="ECO:0007669"/>
    <property type="project" value="UniProtKB-ARBA"/>
</dbReference>
<dbReference type="Pfam" id="PF16900">
    <property type="entry name" value="REPA_OB_2"/>
    <property type="match status" value="1"/>
</dbReference>
<dbReference type="CDD" id="cd04475">
    <property type="entry name" value="RPA1_DBD_B"/>
    <property type="match status" value="1"/>
</dbReference>
<dbReference type="AlphaFoldDB" id="A0A9P4S3J8"/>
<keyword evidence="15" id="KW-1185">Reference proteome</keyword>
<evidence type="ECO:0000256" key="1">
    <source>
        <dbReference type="ARBA" id="ARBA00004123"/>
    </source>
</evidence>
<dbReference type="GO" id="GO:0005662">
    <property type="term" value="C:DNA replication factor A complex"/>
    <property type="evidence" value="ECO:0007669"/>
    <property type="project" value="UniProtKB-ARBA"/>
</dbReference>
<comment type="function">
    <text evidence="9">As part of the replication protein A (RPA/RP-A), a single-stranded DNA-binding heterotrimeric complex, may play an essential role in DNA replication, recombination and repair. Binds and stabilizes single-stranded DNA intermediates, preventing complementary DNA reannealing and recruiting different proteins involved in DNA metabolism.</text>
</comment>
<dbReference type="SUPFAM" id="SSF50249">
    <property type="entry name" value="Nucleic acid-binding proteins"/>
    <property type="match status" value="4"/>
</dbReference>
<comment type="subcellular location">
    <subcellularLocation>
        <location evidence="1 9">Nucleus</location>
    </subcellularLocation>
</comment>
<reference evidence="14" key="1">
    <citation type="journal article" date="2020" name="Stud. Mycol.">
        <title>101 Dothideomycetes genomes: a test case for predicting lifestyles and emergence of pathogens.</title>
        <authorList>
            <person name="Haridas S."/>
            <person name="Albert R."/>
            <person name="Binder M."/>
            <person name="Bloem J."/>
            <person name="Labutti K."/>
            <person name="Salamov A."/>
            <person name="Andreopoulos B."/>
            <person name="Baker S."/>
            <person name="Barry K."/>
            <person name="Bills G."/>
            <person name="Bluhm B."/>
            <person name="Cannon C."/>
            <person name="Castanera R."/>
            <person name="Culley D."/>
            <person name="Daum C."/>
            <person name="Ezra D."/>
            <person name="Gonzalez J."/>
            <person name="Henrissat B."/>
            <person name="Kuo A."/>
            <person name="Liang C."/>
            <person name="Lipzen A."/>
            <person name="Lutzoni F."/>
            <person name="Magnuson J."/>
            <person name="Mondo S."/>
            <person name="Nolan M."/>
            <person name="Ohm R."/>
            <person name="Pangilinan J."/>
            <person name="Park H.-J."/>
            <person name="Ramirez L."/>
            <person name="Alfaro M."/>
            <person name="Sun H."/>
            <person name="Tritt A."/>
            <person name="Yoshinaga Y."/>
            <person name="Zwiers L.-H."/>
            <person name="Turgeon B."/>
            <person name="Goodwin S."/>
            <person name="Spatafora J."/>
            <person name="Crous P."/>
            <person name="Grigoriev I."/>
        </authorList>
    </citation>
    <scope>NUCLEOTIDE SEQUENCE</scope>
    <source>
        <strain evidence="14">CBS 101060</strain>
    </source>
</reference>
<dbReference type="GO" id="GO:0000781">
    <property type="term" value="C:chromosome, telomeric region"/>
    <property type="evidence" value="ECO:0007669"/>
    <property type="project" value="UniProtKB-ARBA"/>
</dbReference>
<evidence type="ECO:0000313" key="15">
    <source>
        <dbReference type="Proteomes" id="UP000799429"/>
    </source>
</evidence>
<keyword evidence="3 9" id="KW-0235">DNA replication</keyword>
<organism evidence="14 15">
    <name type="scientific">Patellaria atrata CBS 101060</name>
    <dbReference type="NCBI Taxonomy" id="1346257"/>
    <lineage>
        <taxon>Eukaryota</taxon>
        <taxon>Fungi</taxon>
        <taxon>Dikarya</taxon>
        <taxon>Ascomycota</taxon>
        <taxon>Pezizomycotina</taxon>
        <taxon>Dothideomycetes</taxon>
        <taxon>Dothideomycetes incertae sedis</taxon>
        <taxon>Patellariales</taxon>
        <taxon>Patellariaceae</taxon>
        <taxon>Patellaria</taxon>
    </lineage>
</organism>
<comment type="subunit">
    <text evidence="9">Component of the heterotrimeric canonical replication protein A complex (RPA).</text>
</comment>
<dbReference type="InterPro" id="IPR013955">
    <property type="entry name" value="Rep_factor-A_C"/>
</dbReference>
<evidence type="ECO:0000256" key="3">
    <source>
        <dbReference type="ARBA" id="ARBA00022705"/>
    </source>
</evidence>
<dbReference type="PANTHER" id="PTHR47165">
    <property type="entry name" value="OS03G0429900 PROTEIN"/>
    <property type="match status" value="1"/>
</dbReference>
<evidence type="ECO:0000256" key="4">
    <source>
        <dbReference type="ARBA" id="ARBA00022723"/>
    </source>
</evidence>
<dbReference type="FunFam" id="2.40.50.140:FF:000064">
    <property type="entry name" value="Replication protein A subunit"/>
    <property type="match status" value="1"/>
</dbReference>
<keyword evidence="5 9" id="KW-0863">Zinc-finger</keyword>
<feature type="domain" description="Replication factor A C-terminal" evidence="12">
    <location>
        <begin position="447"/>
        <end position="592"/>
    </location>
</feature>
<dbReference type="InterPro" id="IPR047192">
    <property type="entry name" value="Euk_RPA1_DBD_C"/>
</dbReference>
<dbReference type="InterPro" id="IPR012340">
    <property type="entry name" value="NA-bd_OB-fold"/>
</dbReference>
<dbReference type="GO" id="GO:0007004">
    <property type="term" value="P:telomere maintenance via telomerase"/>
    <property type="evidence" value="ECO:0007669"/>
    <property type="project" value="UniProtKB-ARBA"/>
</dbReference>
<evidence type="ECO:0000256" key="6">
    <source>
        <dbReference type="ARBA" id="ARBA00022833"/>
    </source>
</evidence>
<evidence type="ECO:0000256" key="5">
    <source>
        <dbReference type="ARBA" id="ARBA00022771"/>
    </source>
</evidence>
<keyword evidence="6 9" id="KW-0862">Zinc</keyword>
<gene>
    <name evidence="14" type="ORF">M501DRAFT_1007827</name>
</gene>
<dbReference type="InterPro" id="IPR007199">
    <property type="entry name" value="Rep_factor-A_N"/>
</dbReference>
<dbReference type="GO" id="GO:0006310">
    <property type="term" value="P:DNA recombination"/>
    <property type="evidence" value="ECO:0007669"/>
    <property type="project" value="InterPro"/>
</dbReference>
<keyword evidence="7 9" id="KW-0238">DNA-binding</keyword>
<dbReference type="FunFam" id="2.40.50.140:FF:000041">
    <property type="entry name" value="Replication protein A subunit"/>
    <property type="match status" value="1"/>
</dbReference>
<proteinExistence type="inferred from homology"/>
<dbReference type="InterPro" id="IPR031657">
    <property type="entry name" value="REPA_OB_2"/>
</dbReference>
<keyword evidence="4 9" id="KW-0479">Metal-binding</keyword>
<name>A0A9P4S3J8_9PEZI</name>
<dbReference type="NCBIfam" id="TIGR00617">
    <property type="entry name" value="rpa1"/>
    <property type="match status" value="1"/>
</dbReference>
<protein>
    <recommendedName>
        <fullName evidence="9">Replication protein A subunit</fullName>
    </recommendedName>
</protein>
<dbReference type="EMBL" id="MU006107">
    <property type="protein sequence ID" value="KAF2835637.1"/>
    <property type="molecule type" value="Genomic_DNA"/>
</dbReference>